<name>A0A6J6I4I1_9ZZZZ</name>
<dbReference type="Gene3D" id="3.30.390.30">
    <property type="match status" value="1"/>
</dbReference>
<evidence type="ECO:0000259" key="8">
    <source>
        <dbReference type="Pfam" id="PF07992"/>
    </source>
</evidence>
<evidence type="ECO:0000256" key="1">
    <source>
        <dbReference type="ARBA" id="ARBA00001974"/>
    </source>
</evidence>
<dbReference type="FunFam" id="3.30.390.30:FF:000001">
    <property type="entry name" value="Dihydrolipoyl dehydrogenase"/>
    <property type="match status" value="1"/>
</dbReference>
<dbReference type="InterPro" id="IPR036188">
    <property type="entry name" value="FAD/NAD-bd_sf"/>
</dbReference>
<dbReference type="PRINTS" id="PR00368">
    <property type="entry name" value="FADPNR"/>
</dbReference>
<dbReference type="PANTHER" id="PTHR22912">
    <property type="entry name" value="DISULFIDE OXIDOREDUCTASE"/>
    <property type="match status" value="1"/>
</dbReference>
<reference evidence="9" key="1">
    <citation type="submission" date="2020-05" db="EMBL/GenBank/DDBJ databases">
        <authorList>
            <person name="Chiriac C."/>
            <person name="Salcher M."/>
            <person name="Ghai R."/>
            <person name="Kavagutti S V."/>
        </authorList>
    </citation>
    <scope>NUCLEOTIDE SEQUENCE</scope>
</reference>
<dbReference type="AlphaFoldDB" id="A0A6J6I4I1"/>
<evidence type="ECO:0000256" key="4">
    <source>
        <dbReference type="ARBA" id="ARBA00022827"/>
    </source>
</evidence>
<dbReference type="InterPro" id="IPR016156">
    <property type="entry name" value="FAD/NAD-linked_Rdtase_dimer_sf"/>
</dbReference>
<evidence type="ECO:0000313" key="9">
    <source>
        <dbReference type="EMBL" id="CAB4619447.1"/>
    </source>
</evidence>
<proteinExistence type="inferred from homology"/>
<dbReference type="GO" id="GO:0050660">
    <property type="term" value="F:flavin adenine dinucleotide binding"/>
    <property type="evidence" value="ECO:0007669"/>
    <property type="project" value="TreeGrafter"/>
</dbReference>
<keyword evidence="4" id="KW-0274">FAD</keyword>
<dbReference type="InterPro" id="IPR004099">
    <property type="entry name" value="Pyr_nucl-diS_OxRdtase_dimer"/>
</dbReference>
<keyword evidence="6" id="KW-0520">NAD</keyword>
<comment type="cofactor">
    <cofactor evidence="1">
        <name>FAD</name>
        <dbReference type="ChEBI" id="CHEBI:57692"/>
    </cofactor>
</comment>
<sequence length="378" mass="39646">MIDGLFGGLSGLLKRRKVTMFDGIGTLHAGHVVKIAGGASGDVEVTGTHVILASGSVPRTIPGFEVDGTRVITSDELLSLQELPKSAVVIGGGAIGCEFASMMSDLGTEVTILEALPKILPGCDDDITKIVLKSFKDRGINVRTGVSVNGHEPRKSGGTTVKFGDGETVDVDTVVVSVGRRPLSENLGLEGTAVQVSERGHVVVDPWCRTAEPGVYAAGDLIATPALAHIGFAEGILVIQDILGEEPVPVDYGNVPWCIYCHPEVSFVGHSEASAKEAGIEIVVSKHRYSGNGRALILGEPEGMVKVIAEKRPDGTAGRLIGVHMVGPWVTEQLGQAYLAVNWEATADDVAKFIQPHPTLSELFGESVLALTGRSLHG</sequence>
<evidence type="ECO:0000256" key="5">
    <source>
        <dbReference type="ARBA" id="ARBA00023002"/>
    </source>
</evidence>
<dbReference type="InterPro" id="IPR050151">
    <property type="entry name" value="Class-I_Pyr_Nuc-Dis_Oxidored"/>
</dbReference>
<evidence type="ECO:0000256" key="2">
    <source>
        <dbReference type="ARBA" id="ARBA00007532"/>
    </source>
</evidence>
<dbReference type="SUPFAM" id="SSF55424">
    <property type="entry name" value="FAD/NAD-linked reductases, dimerisation (C-terminal) domain"/>
    <property type="match status" value="1"/>
</dbReference>
<gene>
    <name evidence="9" type="ORF">UFOPK1835_01651</name>
</gene>
<dbReference type="Gene3D" id="3.50.50.60">
    <property type="entry name" value="FAD/NAD(P)-binding domain"/>
    <property type="match status" value="2"/>
</dbReference>
<evidence type="ECO:0000256" key="6">
    <source>
        <dbReference type="ARBA" id="ARBA00023027"/>
    </source>
</evidence>
<organism evidence="9">
    <name type="scientific">freshwater metagenome</name>
    <dbReference type="NCBI Taxonomy" id="449393"/>
    <lineage>
        <taxon>unclassified sequences</taxon>
        <taxon>metagenomes</taxon>
        <taxon>ecological metagenomes</taxon>
    </lineage>
</organism>
<dbReference type="InterPro" id="IPR023753">
    <property type="entry name" value="FAD/NAD-binding_dom"/>
</dbReference>
<evidence type="ECO:0000256" key="3">
    <source>
        <dbReference type="ARBA" id="ARBA00022630"/>
    </source>
</evidence>
<accession>A0A6J6I4I1</accession>
<keyword evidence="5" id="KW-0560">Oxidoreductase</keyword>
<protein>
    <submittedName>
        <fullName evidence="9">Unannotated protein</fullName>
    </submittedName>
</protein>
<feature type="domain" description="Pyridine nucleotide-disulphide oxidoreductase dimerisation" evidence="7">
    <location>
        <begin position="255"/>
        <end position="366"/>
    </location>
</feature>
<dbReference type="GO" id="GO:0006103">
    <property type="term" value="P:2-oxoglutarate metabolic process"/>
    <property type="evidence" value="ECO:0007669"/>
    <property type="project" value="TreeGrafter"/>
</dbReference>
<dbReference type="GO" id="GO:0004148">
    <property type="term" value="F:dihydrolipoyl dehydrogenase (NADH) activity"/>
    <property type="evidence" value="ECO:0007669"/>
    <property type="project" value="TreeGrafter"/>
</dbReference>
<dbReference type="Pfam" id="PF02852">
    <property type="entry name" value="Pyr_redox_dim"/>
    <property type="match status" value="1"/>
</dbReference>
<keyword evidence="3" id="KW-0285">Flavoprotein</keyword>
<dbReference type="PANTHER" id="PTHR22912:SF217">
    <property type="entry name" value="DIHYDROLIPOYL DEHYDROGENASE"/>
    <property type="match status" value="1"/>
</dbReference>
<dbReference type="Pfam" id="PF07992">
    <property type="entry name" value="Pyr_redox_2"/>
    <property type="match status" value="1"/>
</dbReference>
<comment type="similarity">
    <text evidence="2">Belongs to the class-I pyridine nucleotide-disulfide oxidoreductase family.</text>
</comment>
<dbReference type="EMBL" id="CAEZUP010000087">
    <property type="protein sequence ID" value="CAB4619447.1"/>
    <property type="molecule type" value="Genomic_DNA"/>
</dbReference>
<dbReference type="PRINTS" id="PR00411">
    <property type="entry name" value="PNDRDTASEI"/>
</dbReference>
<dbReference type="SUPFAM" id="SSF51905">
    <property type="entry name" value="FAD/NAD(P)-binding domain"/>
    <property type="match status" value="1"/>
</dbReference>
<evidence type="ECO:0000259" key="7">
    <source>
        <dbReference type="Pfam" id="PF02852"/>
    </source>
</evidence>
<feature type="domain" description="FAD/NAD(P)-binding" evidence="8">
    <location>
        <begin position="12"/>
        <end position="235"/>
    </location>
</feature>